<evidence type="ECO:0000256" key="2">
    <source>
        <dbReference type="ARBA" id="ARBA00022475"/>
    </source>
</evidence>
<dbReference type="Pfam" id="PF13244">
    <property type="entry name" value="MbhD"/>
    <property type="match status" value="1"/>
</dbReference>
<organism evidence="8">
    <name type="scientific">marine sediment metagenome</name>
    <dbReference type="NCBI Taxonomy" id="412755"/>
    <lineage>
        <taxon>unclassified sequences</taxon>
        <taxon>metagenomes</taxon>
        <taxon>ecological metagenomes</taxon>
    </lineage>
</organism>
<feature type="domain" description="MrpA C-terminal/MbhD" evidence="7">
    <location>
        <begin position="5"/>
        <end position="63"/>
    </location>
</feature>
<sequence>MILMLLMIIGAIIAIETKNLLSSIVCVGAVGFLVSIAFLFLHAPDIAITQLVVEILALIILIRATISRDLTAVSGEREFFGMVVTISIIMVVAVVGINVFAEFPTFGSSVMDRV</sequence>
<feature type="non-terminal residue" evidence="8">
    <location>
        <position position="114"/>
    </location>
</feature>
<feature type="transmembrane region" description="Helical" evidence="6">
    <location>
        <begin position="20"/>
        <end position="41"/>
    </location>
</feature>
<feature type="transmembrane region" description="Helical" evidence="6">
    <location>
        <begin position="78"/>
        <end position="101"/>
    </location>
</feature>
<evidence type="ECO:0000256" key="5">
    <source>
        <dbReference type="ARBA" id="ARBA00023136"/>
    </source>
</evidence>
<proteinExistence type="predicted"/>
<gene>
    <name evidence="8" type="ORF">S01H1_36810</name>
</gene>
<evidence type="ECO:0000256" key="1">
    <source>
        <dbReference type="ARBA" id="ARBA00004651"/>
    </source>
</evidence>
<dbReference type="InterPro" id="IPR050616">
    <property type="entry name" value="CPA3_Na-H_Antiporter_A"/>
</dbReference>
<reference evidence="8" key="1">
    <citation type="journal article" date="2014" name="Front. Microbiol.">
        <title>High frequency of phylogenetically diverse reductive dehalogenase-homologous genes in deep subseafloor sedimentary metagenomes.</title>
        <authorList>
            <person name="Kawai M."/>
            <person name="Futagami T."/>
            <person name="Toyoda A."/>
            <person name="Takaki Y."/>
            <person name="Nishi S."/>
            <person name="Hori S."/>
            <person name="Arai W."/>
            <person name="Tsubouchi T."/>
            <person name="Morono Y."/>
            <person name="Uchiyama I."/>
            <person name="Ito T."/>
            <person name="Fujiyama A."/>
            <person name="Inagaki F."/>
            <person name="Takami H."/>
        </authorList>
    </citation>
    <scope>NUCLEOTIDE SEQUENCE</scope>
    <source>
        <strain evidence="8">Expedition CK06-06</strain>
    </source>
</reference>
<dbReference type="PANTHER" id="PTHR43373:SF1">
    <property type="entry name" value="NA(+)_H(+) ANTIPORTER SUBUNIT A"/>
    <property type="match status" value="1"/>
</dbReference>
<keyword evidence="4 6" id="KW-1133">Transmembrane helix</keyword>
<evidence type="ECO:0000256" key="4">
    <source>
        <dbReference type="ARBA" id="ARBA00022989"/>
    </source>
</evidence>
<keyword evidence="2" id="KW-1003">Cell membrane</keyword>
<feature type="transmembrane region" description="Helical" evidence="6">
    <location>
        <begin position="47"/>
        <end position="66"/>
    </location>
</feature>
<evidence type="ECO:0000259" key="7">
    <source>
        <dbReference type="Pfam" id="PF13244"/>
    </source>
</evidence>
<dbReference type="GO" id="GO:0005886">
    <property type="term" value="C:plasma membrane"/>
    <property type="evidence" value="ECO:0007669"/>
    <property type="project" value="UniProtKB-SubCell"/>
</dbReference>
<keyword evidence="3 6" id="KW-0812">Transmembrane</keyword>
<accession>X0UPC3</accession>
<dbReference type="PANTHER" id="PTHR43373">
    <property type="entry name" value="NA(+)/H(+) ANTIPORTER SUBUNIT"/>
    <property type="match status" value="1"/>
</dbReference>
<dbReference type="InterPro" id="IPR025383">
    <property type="entry name" value="MrpA_C/MbhD"/>
</dbReference>
<dbReference type="AlphaFoldDB" id="X0UPC3"/>
<evidence type="ECO:0000256" key="3">
    <source>
        <dbReference type="ARBA" id="ARBA00022692"/>
    </source>
</evidence>
<keyword evidence="5 6" id="KW-0472">Membrane</keyword>
<comment type="caution">
    <text evidence="8">The sequence shown here is derived from an EMBL/GenBank/DDBJ whole genome shotgun (WGS) entry which is preliminary data.</text>
</comment>
<evidence type="ECO:0000256" key="6">
    <source>
        <dbReference type="SAM" id="Phobius"/>
    </source>
</evidence>
<evidence type="ECO:0000313" key="8">
    <source>
        <dbReference type="EMBL" id="GAG07500.1"/>
    </source>
</evidence>
<dbReference type="EMBL" id="BARS01023091">
    <property type="protein sequence ID" value="GAG07500.1"/>
    <property type="molecule type" value="Genomic_DNA"/>
</dbReference>
<comment type="subcellular location">
    <subcellularLocation>
        <location evidence="1">Cell membrane</location>
        <topology evidence="1">Multi-pass membrane protein</topology>
    </subcellularLocation>
</comment>
<protein>
    <recommendedName>
        <fullName evidence="7">MrpA C-terminal/MbhD domain-containing protein</fullName>
    </recommendedName>
</protein>
<name>X0UPC3_9ZZZZ</name>